<accession>A0A164FX08</accession>
<keyword evidence="2" id="KW-1185">Reference proteome</keyword>
<dbReference type="AlphaFoldDB" id="A0A164FX08"/>
<comment type="caution">
    <text evidence="1">The sequence shown here is derived from an EMBL/GenBank/DDBJ whole genome shotgun (WGS) entry which is preliminary data.</text>
</comment>
<feature type="non-terminal residue" evidence="1">
    <location>
        <position position="1"/>
    </location>
</feature>
<gene>
    <name evidence="1" type="ORF">APZ42_006410</name>
</gene>
<proteinExistence type="predicted"/>
<evidence type="ECO:0000313" key="1">
    <source>
        <dbReference type="EMBL" id="KZR98255.1"/>
    </source>
</evidence>
<dbReference type="EMBL" id="LRGB01017753">
    <property type="protein sequence ID" value="KZR98255.1"/>
    <property type="molecule type" value="Genomic_DNA"/>
</dbReference>
<organism evidence="1 2">
    <name type="scientific">Daphnia magna</name>
    <dbReference type="NCBI Taxonomy" id="35525"/>
    <lineage>
        <taxon>Eukaryota</taxon>
        <taxon>Metazoa</taxon>
        <taxon>Ecdysozoa</taxon>
        <taxon>Arthropoda</taxon>
        <taxon>Crustacea</taxon>
        <taxon>Branchiopoda</taxon>
        <taxon>Diplostraca</taxon>
        <taxon>Cladocera</taxon>
        <taxon>Anomopoda</taxon>
        <taxon>Daphniidae</taxon>
        <taxon>Daphnia</taxon>
    </lineage>
</organism>
<protein>
    <submittedName>
        <fullName evidence="1">Uncharacterized protein</fullName>
    </submittedName>
</protein>
<reference evidence="1 2" key="1">
    <citation type="submission" date="2016-03" db="EMBL/GenBank/DDBJ databases">
        <title>EvidentialGene: Evidence-directed Construction of Genes on Genomes.</title>
        <authorList>
            <person name="Gilbert D.G."/>
            <person name="Choi J.-H."/>
            <person name="Mockaitis K."/>
            <person name="Colbourne J."/>
            <person name="Pfrender M."/>
        </authorList>
    </citation>
    <scope>NUCLEOTIDE SEQUENCE [LARGE SCALE GENOMIC DNA]</scope>
    <source>
        <strain evidence="1 2">Xinb3</strain>
        <tissue evidence="1">Complete organism</tissue>
    </source>
</reference>
<name>A0A164FX08_9CRUS</name>
<evidence type="ECO:0000313" key="2">
    <source>
        <dbReference type="Proteomes" id="UP000076858"/>
    </source>
</evidence>
<dbReference type="Proteomes" id="UP000076858">
    <property type="component" value="Unassembled WGS sequence"/>
</dbReference>
<sequence>SRFQFYASDTSGHFHPVFAASEDNFEWPTSCNSFSPRRIKFCPLYVAIRKFCHSNVRRLPRRVEESILWKCASLMSMP</sequence>